<protein>
    <submittedName>
        <fullName evidence="1">35409_t:CDS:1</fullName>
    </submittedName>
</protein>
<sequence>EFFEELDKNHNRNGGYLDLLAEFKWEEITVNTIKDLSDSELIQLGITKIG</sequence>
<dbReference type="Proteomes" id="UP000789920">
    <property type="component" value="Unassembled WGS sequence"/>
</dbReference>
<organism evidence="1 2">
    <name type="scientific">Racocetra persica</name>
    <dbReference type="NCBI Taxonomy" id="160502"/>
    <lineage>
        <taxon>Eukaryota</taxon>
        <taxon>Fungi</taxon>
        <taxon>Fungi incertae sedis</taxon>
        <taxon>Mucoromycota</taxon>
        <taxon>Glomeromycotina</taxon>
        <taxon>Glomeromycetes</taxon>
        <taxon>Diversisporales</taxon>
        <taxon>Gigasporaceae</taxon>
        <taxon>Racocetra</taxon>
    </lineage>
</organism>
<name>A0ACA9QJ78_9GLOM</name>
<accession>A0ACA9QJ78</accession>
<dbReference type="EMBL" id="CAJVQC010033946">
    <property type="protein sequence ID" value="CAG8755233.1"/>
    <property type="molecule type" value="Genomic_DNA"/>
</dbReference>
<keyword evidence="2" id="KW-1185">Reference proteome</keyword>
<feature type="non-terminal residue" evidence="1">
    <location>
        <position position="1"/>
    </location>
</feature>
<proteinExistence type="predicted"/>
<comment type="caution">
    <text evidence="1">The sequence shown here is derived from an EMBL/GenBank/DDBJ whole genome shotgun (WGS) entry which is preliminary data.</text>
</comment>
<reference evidence="1" key="1">
    <citation type="submission" date="2021-06" db="EMBL/GenBank/DDBJ databases">
        <authorList>
            <person name="Kallberg Y."/>
            <person name="Tangrot J."/>
            <person name="Rosling A."/>
        </authorList>
    </citation>
    <scope>NUCLEOTIDE SEQUENCE</scope>
    <source>
        <strain evidence="1">MA461A</strain>
    </source>
</reference>
<evidence type="ECO:0000313" key="1">
    <source>
        <dbReference type="EMBL" id="CAG8755233.1"/>
    </source>
</evidence>
<evidence type="ECO:0000313" key="2">
    <source>
        <dbReference type="Proteomes" id="UP000789920"/>
    </source>
</evidence>
<gene>
    <name evidence="1" type="ORF">RPERSI_LOCUS14606</name>
</gene>